<dbReference type="InterPro" id="IPR002502">
    <property type="entry name" value="Amidase_domain"/>
</dbReference>
<evidence type="ECO:0000259" key="5">
    <source>
        <dbReference type="Pfam" id="PF01510"/>
    </source>
</evidence>
<evidence type="ECO:0000256" key="2">
    <source>
        <dbReference type="ARBA" id="ARBA00011901"/>
    </source>
</evidence>
<evidence type="ECO:0000313" key="6">
    <source>
        <dbReference type="EMBL" id="MCC2148425.1"/>
    </source>
</evidence>
<dbReference type="EMBL" id="JAJEQE010000008">
    <property type="protein sequence ID" value="MCC2148425.1"/>
    <property type="molecule type" value="Genomic_DNA"/>
</dbReference>
<dbReference type="EC" id="3.5.1.28" evidence="2"/>
<dbReference type="Proteomes" id="UP001299235">
    <property type="component" value="Unassembled WGS sequence"/>
</dbReference>
<keyword evidence="4" id="KW-0961">Cell wall biogenesis/degradation</keyword>
<evidence type="ECO:0000256" key="1">
    <source>
        <dbReference type="ARBA" id="ARBA00001561"/>
    </source>
</evidence>
<accession>A0ABS8ETE7</accession>
<comment type="caution">
    <text evidence="6">The sequence shown here is derived from an EMBL/GenBank/DDBJ whole genome shotgun (WGS) entry which is preliminary data.</text>
</comment>
<name>A0ABS8ETE7_9FIRM</name>
<comment type="catalytic activity">
    <reaction evidence="1">
        <text>Hydrolyzes the link between N-acetylmuramoyl residues and L-amino acid residues in certain cell-wall glycopeptides.</text>
        <dbReference type="EC" id="3.5.1.28"/>
    </reaction>
</comment>
<reference evidence="6 7" key="1">
    <citation type="submission" date="2021-10" db="EMBL/GenBank/DDBJ databases">
        <title>Anaerobic single-cell dispensing facilitates the cultivation of human gut bacteria.</title>
        <authorList>
            <person name="Afrizal A."/>
        </authorList>
    </citation>
    <scope>NUCLEOTIDE SEQUENCE [LARGE SCALE GENOMIC DNA]</scope>
    <source>
        <strain evidence="6 7">CLA-AA-H246</strain>
    </source>
</reference>
<dbReference type="PANTHER" id="PTHR30417:SF1">
    <property type="entry name" value="N-ACETYLMURAMOYL-L-ALANINE AMIDASE AMID"/>
    <property type="match status" value="1"/>
</dbReference>
<evidence type="ECO:0000313" key="7">
    <source>
        <dbReference type="Proteomes" id="UP001299235"/>
    </source>
</evidence>
<protein>
    <recommendedName>
        <fullName evidence="2">N-acetylmuramoyl-L-alanine amidase</fullName>
        <ecNumber evidence="2">3.5.1.28</ecNumber>
    </recommendedName>
</protein>
<organism evidence="6 7">
    <name type="scientific">Hominisplanchenecus faecis</name>
    <dbReference type="NCBI Taxonomy" id="2885351"/>
    <lineage>
        <taxon>Bacteria</taxon>
        <taxon>Bacillati</taxon>
        <taxon>Bacillota</taxon>
        <taxon>Clostridia</taxon>
        <taxon>Lachnospirales</taxon>
        <taxon>Lachnospiraceae</taxon>
        <taxon>Hominisplanchenecus</taxon>
    </lineage>
</organism>
<dbReference type="InterPro" id="IPR051206">
    <property type="entry name" value="NAMLAA_amidase_2"/>
</dbReference>
<evidence type="ECO:0000256" key="4">
    <source>
        <dbReference type="ARBA" id="ARBA00023316"/>
    </source>
</evidence>
<dbReference type="CDD" id="cd06583">
    <property type="entry name" value="PGRP"/>
    <property type="match status" value="1"/>
</dbReference>
<evidence type="ECO:0000256" key="3">
    <source>
        <dbReference type="ARBA" id="ARBA00022801"/>
    </source>
</evidence>
<keyword evidence="3" id="KW-0378">Hydrolase</keyword>
<dbReference type="PANTHER" id="PTHR30417">
    <property type="entry name" value="N-ACETYLMURAMOYL-L-ALANINE AMIDASE AMID"/>
    <property type="match status" value="1"/>
</dbReference>
<proteinExistence type="predicted"/>
<keyword evidence="7" id="KW-1185">Reference proteome</keyword>
<dbReference type="RefSeq" id="WP_248834872.1">
    <property type="nucleotide sequence ID" value="NZ_JAJEQE010000008.1"/>
</dbReference>
<dbReference type="SUPFAM" id="SSF55846">
    <property type="entry name" value="N-acetylmuramoyl-L-alanine amidase-like"/>
    <property type="match status" value="1"/>
</dbReference>
<sequence length="292" mass="32837">MSYKITNAISSNRVPAWGNKKKYIAVHYLGVVGQNHDLASDGCGAHFYIYWDGTIYQRCSLDAVPWAVGTAGYYAQKHPEANNYNTISIEMCCKCDGNAASANDPTWYFTQETQEACVWLVKQLMGQLGIAADHVLRHYDIVNKVCPAPYVHNNHYNTSWTWNEFKKKIAGSGDILPATTKPWYRVRKTWKNASSQIGAFKTIKKAKQCADQHAGYHVYNDAGKKVYTSAKLPYKVRSKTANVPIRTGPAKTYSAARTFLQPGKYEIVEEKNGFGKLKSGVGWVYLKKVERV</sequence>
<dbReference type="Pfam" id="PF01510">
    <property type="entry name" value="Amidase_2"/>
    <property type="match status" value="1"/>
</dbReference>
<dbReference type="Gene3D" id="3.40.80.10">
    <property type="entry name" value="Peptidoglycan recognition protein-like"/>
    <property type="match status" value="1"/>
</dbReference>
<gene>
    <name evidence="6" type="ORF">LKD42_04035</name>
</gene>
<feature type="domain" description="N-acetylmuramoyl-L-alanine amidase" evidence="5">
    <location>
        <begin position="21"/>
        <end position="149"/>
    </location>
</feature>
<dbReference type="InterPro" id="IPR036505">
    <property type="entry name" value="Amidase/PGRP_sf"/>
</dbReference>